<feature type="transmembrane region" description="Helical" evidence="1">
    <location>
        <begin position="21"/>
        <end position="43"/>
    </location>
</feature>
<gene>
    <name evidence="2" type="ORF">RIF29_17373</name>
</gene>
<protein>
    <submittedName>
        <fullName evidence="2">Uncharacterized protein</fullName>
    </submittedName>
</protein>
<keyword evidence="3" id="KW-1185">Reference proteome</keyword>
<keyword evidence="1" id="KW-1133">Transmembrane helix</keyword>
<dbReference type="AlphaFoldDB" id="A0AAN9IKD4"/>
<keyword evidence="1" id="KW-0472">Membrane</keyword>
<feature type="transmembrane region" description="Helical" evidence="1">
    <location>
        <begin position="63"/>
        <end position="81"/>
    </location>
</feature>
<comment type="caution">
    <text evidence="2">The sequence shown here is derived from an EMBL/GenBank/DDBJ whole genome shotgun (WGS) entry which is preliminary data.</text>
</comment>
<keyword evidence="1" id="KW-0812">Transmembrane</keyword>
<evidence type="ECO:0000313" key="3">
    <source>
        <dbReference type="Proteomes" id="UP001372338"/>
    </source>
</evidence>
<evidence type="ECO:0000313" key="2">
    <source>
        <dbReference type="EMBL" id="KAK7276236.1"/>
    </source>
</evidence>
<accession>A0AAN9IKD4</accession>
<sequence length="83" mass="9596">MLWGHNKKTKIPLKLKGHKCPCLSLATTTLLNITTFFLLVSFLRKNISPKYIHAHPLSLSLDLDLFHFLILYIFLFPFNIVQG</sequence>
<evidence type="ECO:0000256" key="1">
    <source>
        <dbReference type="SAM" id="Phobius"/>
    </source>
</evidence>
<reference evidence="2 3" key="1">
    <citation type="submission" date="2024-01" db="EMBL/GenBank/DDBJ databases">
        <title>The genomes of 5 underutilized Papilionoideae crops provide insights into root nodulation and disease resistanc.</title>
        <authorList>
            <person name="Yuan L."/>
        </authorList>
    </citation>
    <scope>NUCLEOTIDE SEQUENCE [LARGE SCALE GENOMIC DNA]</scope>
    <source>
        <strain evidence="2">ZHUSHIDOU_FW_LH</strain>
        <tissue evidence="2">Leaf</tissue>
    </source>
</reference>
<dbReference type="Proteomes" id="UP001372338">
    <property type="component" value="Unassembled WGS sequence"/>
</dbReference>
<proteinExistence type="predicted"/>
<dbReference type="EMBL" id="JAYWIO010000003">
    <property type="protein sequence ID" value="KAK7276236.1"/>
    <property type="molecule type" value="Genomic_DNA"/>
</dbReference>
<organism evidence="2 3">
    <name type="scientific">Crotalaria pallida</name>
    <name type="common">Smooth rattlebox</name>
    <name type="synonym">Crotalaria striata</name>
    <dbReference type="NCBI Taxonomy" id="3830"/>
    <lineage>
        <taxon>Eukaryota</taxon>
        <taxon>Viridiplantae</taxon>
        <taxon>Streptophyta</taxon>
        <taxon>Embryophyta</taxon>
        <taxon>Tracheophyta</taxon>
        <taxon>Spermatophyta</taxon>
        <taxon>Magnoliopsida</taxon>
        <taxon>eudicotyledons</taxon>
        <taxon>Gunneridae</taxon>
        <taxon>Pentapetalae</taxon>
        <taxon>rosids</taxon>
        <taxon>fabids</taxon>
        <taxon>Fabales</taxon>
        <taxon>Fabaceae</taxon>
        <taxon>Papilionoideae</taxon>
        <taxon>50 kb inversion clade</taxon>
        <taxon>genistoids sensu lato</taxon>
        <taxon>core genistoids</taxon>
        <taxon>Crotalarieae</taxon>
        <taxon>Crotalaria</taxon>
    </lineage>
</organism>
<name>A0AAN9IKD4_CROPI</name>